<dbReference type="Proteomes" id="UP001054252">
    <property type="component" value="Unassembled WGS sequence"/>
</dbReference>
<evidence type="ECO:0000256" key="1">
    <source>
        <dbReference type="SAM" id="MobiDB-lite"/>
    </source>
</evidence>
<reference evidence="2 3" key="1">
    <citation type="journal article" date="2021" name="Commun. Biol.">
        <title>The genome of Shorea leprosula (Dipterocarpaceae) highlights the ecological relevance of drought in aseasonal tropical rainforests.</title>
        <authorList>
            <person name="Ng K.K.S."/>
            <person name="Kobayashi M.J."/>
            <person name="Fawcett J.A."/>
            <person name="Hatakeyama M."/>
            <person name="Paape T."/>
            <person name="Ng C.H."/>
            <person name="Ang C.C."/>
            <person name="Tnah L.H."/>
            <person name="Lee C.T."/>
            <person name="Nishiyama T."/>
            <person name="Sese J."/>
            <person name="O'Brien M.J."/>
            <person name="Copetti D."/>
            <person name="Mohd Noor M.I."/>
            <person name="Ong R.C."/>
            <person name="Putra M."/>
            <person name="Sireger I.Z."/>
            <person name="Indrioko S."/>
            <person name="Kosugi Y."/>
            <person name="Izuno A."/>
            <person name="Isagi Y."/>
            <person name="Lee S.L."/>
            <person name="Shimizu K.K."/>
        </authorList>
    </citation>
    <scope>NUCLEOTIDE SEQUENCE [LARGE SCALE GENOMIC DNA]</scope>
    <source>
        <strain evidence="2">214</strain>
    </source>
</reference>
<evidence type="ECO:0000313" key="3">
    <source>
        <dbReference type="Proteomes" id="UP001054252"/>
    </source>
</evidence>
<keyword evidence="3" id="KW-1185">Reference proteome</keyword>
<proteinExistence type="predicted"/>
<comment type="caution">
    <text evidence="2">The sequence shown here is derived from an EMBL/GenBank/DDBJ whole genome shotgun (WGS) entry which is preliminary data.</text>
</comment>
<evidence type="ECO:0000313" key="2">
    <source>
        <dbReference type="EMBL" id="GKV01869.1"/>
    </source>
</evidence>
<organism evidence="2 3">
    <name type="scientific">Rubroshorea leprosula</name>
    <dbReference type="NCBI Taxonomy" id="152421"/>
    <lineage>
        <taxon>Eukaryota</taxon>
        <taxon>Viridiplantae</taxon>
        <taxon>Streptophyta</taxon>
        <taxon>Embryophyta</taxon>
        <taxon>Tracheophyta</taxon>
        <taxon>Spermatophyta</taxon>
        <taxon>Magnoliopsida</taxon>
        <taxon>eudicotyledons</taxon>
        <taxon>Gunneridae</taxon>
        <taxon>Pentapetalae</taxon>
        <taxon>rosids</taxon>
        <taxon>malvids</taxon>
        <taxon>Malvales</taxon>
        <taxon>Dipterocarpaceae</taxon>
        <taxon>Rubroshorea</taxon>
    </lineage>
</organism>
<dbReference type="AlphaFoldDB" id="A0AAV5IUF7"/>
<protein>
    <submittedName>
        <fullName evidence="2">Uncharacterized protein</fullName>
    </submittedName>
</protein>
<name>A0AAV5IUF7_9ROSI</name>
<feature type="compositionally biased region" description="Polar residues" evidence="1">
    <location>
        <begin position="9"/>
        <end position="19"/>
    </location>
</feature>
<feature type="compositionally biased region" description="Polar residues" evidence="1">
    <location>
        <begin position="38"/>
        <end position="48"/>
    </location>
</feature>
<sequence length="66" mass="7758">MMKEHQLGMQPSLNSSKFQQEQDKDLLNRTIHGMSDLKGQQNLLGQPSSKREPEFSKWQWVKYLPV</sequence>
<feature type="region of interest" description="Disordered" evidence="1">
    <location>
        <begin position="1"/>
        <end position="54"/>
    </location>
</feature>
<gene>
    <name evidence="2" type="ORF">SLEP1_g14383</name>
</gene>
<dbReference type="EMBL" id="BPVZ01000017">
    <property type="protein sequence ID" value="GKV01869.1"/>
    <property type="molecule type" value="Genomic_DNA"/>
</dbReference>
<accession>A0AAV5IUF7</accession>